<gene>
    <name evidence="1" type="ordered locus">Tgr7_1657</name>
</gene>
<dbReference type="HOGENOM" id="CLU_2902910_0_0_6"/>
<proteinExistence type="predicted"/>
<dbReference type="AlphaFoldDB" id="B8GS36"/>
<accession>B8GS36</accession>
<dbReference type="EMBL" id="CP001339">
    <property type="protein sequence ID" value="ACL72740.1"/>
    <property type="molecule type" value="Genomic_DNA"/>
</dbReference>
<keyword evidence="2" id="KW-1185">Reference proteome</keyword>
<dbReference type="RefSeq" id="WP_012638223.1">
    <property type="nucleotide sequence ID" value="NC_011901.1"/>
</dbReference>
<dbReference type="KEGG" id="tgr:Tgr7_1657"/>
<evidence type="ECO:0000313" key="1">
    <source>
        <dbReference type="EMBL" id="ACL72740.1"/>
    </source>
</evidence>
<protein>
    <submittedName>
        <fullName evidence="1">Uncharacterized protein</fullName>
    </submittedName>
</protein>
<evidence type="ECO:0000313" key="2">
    <source>
        <dbReference type="Proteomes" id="UP000002383"/>
    </source>
</evidence>
<dbReference type="Proteomes" id="UP000002383">
    <property type="component" value="Chromosome"/>
</dbReference>
<organism evidence="1 2">
    <name type="scientific">Thioalkalivibrio sulfidiphilus (strain HL-EbGR7)</name>
    <dbReference type="NCBI Taxonomy" id="396588"/>
    <lineage>
        <taxon>Bacteria</taxon>
        <taxon>Pseudomonadati</taxon>
        <taxon>Pseudomonadota</taxon>
        <taxon>Gammaproteobacteria</taxon>
        <taxon>Chromatiales</taxon>
        <taxon>Ectothiorhodospiraceae</taxon>
        <taxon>Thioalkalivibrio</taxon>
    </lineage>
</organism>
<reference evidence="1 2" key="1">
    <citation type="journal article" date="2011" name="Stand. Genomic Sci.">
        <title>Complete genome sequence of 'Thioalkalivibrio sulfidophilus' HL-EbGr7.</title>
        <authorList>
            <person name="Muyzer G."/>
            <person name="Sorokin D.Y."/>
            <person name="Mavromatis K."/>
            <person name="Lapidus A."/>
            <person name="Clum A."/>
            <person name="Ivanova N."/>
            <person name="Pati A."/>
            <person name="d'Haeseleer P."/>
            <person name="Woyke T."/>
            <person name="Kyrpides N.C."/>
        </authorList>
    </citation>
    <scope>NUCLEOTIDE SEQUENCE [LARGE SCALE GENOMIC DNA]</scope>
    <source>
        <strain evidence="1 2">HL-EbGR7</strain>
    </source>
</reference>
<sequence>MGSQTQELIDLEVRYQRLLADVRAARDKIGDTPMPSAGITAVALLEQVLKRHPVHPREGQPS</sequence>
<name>B8GS36_THISH</name>
<dbReference type="STRING" id="396588.Tgr7_1657"/>